<reference evidence="1" key="1">
    <citation type="submission" date="2018-01" db="EMBL/GenBank/DDBJ databases">
        <authorList>
            <person name="Mao J.F."/>
        </authorList>
    </citation>
    <scope>NUCLEOTIDE SEQUENCE</scope>
    <source>
        <strain evidence="1">Huo1</strain>
        <tissue evidence="1">Leaf</tissue>
    </source>
</reference>
<comment type="caution">
    <text evidence="1">The sequence shown here is derived from an EMBL/GenBank/DDBJ whole genome shotgun (WGS) entry which is preliminary data.</text>
</comment>
<sequence>MLFGFLYKFFYPFTFKDRIESNQQPCTKKQKKEVSLFFLYKFFYPLAFKDGIESNQQPCTKKQKKEGLVFGDDRITQSVVAKWLGFVWSRQVESLDFNFRCESVKHAVVHLLVPNNLPLPEETENSILTSDVHISGATLVLEDLWILASHFSGSVIINISAPNLSKVSVDARLGQLWFKNVPRLAEACLRISGPRYPMHHFTSTLSCLTSQLHKLILNGPDANKLLGKGFPQLPNLKELLVEHTCLLPVTHVISACPRLQCFFFKVAIYF</sequence>
<reference evidence="1" key="2">
    <citation type="submission" date="2020-08" db="EMBL/GenBank/DDBJ databases">
        <title>Plant Genome Project.</title>
        <authorList>
            <person name="Zhang R.-G."/>
        </authorList>
    </citation>
    <scope>NUCLEOTIDE SEQUENCE</scope>
    <source>
        <strain evidence="1">Huo1</strain>
        <tissue evidence="1">Leaf</tissue>
    </source>
</reference>
<name>A0A8X8XBU3_SALSN</name>
<accession>A0A8X8XBU3</accession>
<dbReference type="AlphaFoldDB" id="A0A8X8XBU3"/>
<gene>
    <name evidence="1" type="ORF">SASPL_132298</name>
</gene>
<organism evidence="1">
    <name type="scientific">Salvia splendens</name>
    <name type="common">Scarlet sage</name>
    <dbReference type="NCBI Taxonomy" id="180675"/>
    <lineage>
        <taxon>Eukaryota</taxon>
        <taxon>Viridiplantae</taxon>
        <taxon>Streptophyta</taxon>
        <taxon>Embryophyta</taxon>
        <taxon>Tracheophyta</taxon>
        <taxon>Spermatophyta</taxon>
        <taxon>Magnoliopsida</taxon>
        <taxon>eudicotyledons</taxon>
        <taxon>Gunneridae</taxon>
        <taxon>Pentapetalae</taxon>
        <taxon>asterids</taxon>
        <taxon>lamiids</taxon>
        <taxon>Lamiales</taxon>
        <taxon>Lamiaceae</taxon>
        <taxon>Nepetoideae</taxon>
        <taxon>Mentheae</taxon>
        <taxon>Salviinae</taxon>
        <taxon>Salvia</taxon>
        <taxon>Salvia subgen. Calosphace</taxon>
        <taxon>core Calosphace</taxon>
    </lineage>
</organism>
<dbReference type="Proteomes" id="UP000298416">
    <property type="component" value="Unassembled WGS sequence"/>
</dbReference>
<proteinExistence type="predicted"/>
<evidence type="ECO:0000313" key="2">
    <source>
        <dbReference type="Proteomes" id="UP000298416"/>
    </source>
</evidence>
<keyword evidence="2" id="KW-1185">Reference proteome</keyword>
<evidence type="ECO:0000313" key="1">
    <source>
        <dbReference type="EMBL" id="KAG6409263.1"/>
    </source>
</evidence>
<dbReference type="EMBL" id="PNBA02000011">
    <property type="protein sequence ID" value="KAG6409263.1"/>
    <property type="molecule type" value="Genomic_DNA"/>
</dbReference>
<protein>
    <submittedName>
        <fullName evidence="1">Uncharacterized protein</fullName>
    </submittedName>
</protein>